<keyword evidence="5" id="KW-0333">Golgi apparatus</keyword>
<evidence type="ECO:0000313" key="8">
    <source>
        <dbReference type="Proteomes" id="UP001234989"/>
    </source>
</evidence>
<organism evidence="7 8">
    <name type="scientific">Solanum verrucosum</name>
    <dbReference type="NCBI Taxonomy" id="315347"/>
    <lineage>
        <taxon>Eukaryota</taxon>
        <taxon>Viridiplantae</taxon>
        <taxon>Streptophyta</taxon>
        <taxon>Embryophyta</taxon>
        <taxon>Tracheophyta</taxon>
        <taxon>Spermatophyta</taxon>
        <taxon>Magnoliopsida</taxon>
        <taxon>eudicotyledons</taxon>
        <taxon>Gunneridae</taxon>
        <taxon>Pentapetalae</taxon>
        <taxon>asterids</taxon>
        <taxon>lamiids</taxon>
        <taxon>Solanales</taxon>
        <taxon>Solanaceae</taxon>
        <taxon>Solanoideae</taxon>
        <taxon>Solaneae</taxon>
        <taxon>Solanum</taxon>
    </lineage>
</organism>
<dbReference type="GO" id="GO:0000139">
    <property type="term" value="C:Golgi membrane"/>
    <property type="evidence" value="ECO:0007669"/>
    <property type="project" value="UniProtKB-SubCell"/>
</dbReference>
<dbReference type="PANTHER" id="PTHR11062:SF58">
    <property type="entry name" value="XYLOGLUCAN GALACTOSYLTRANSFERASE GT19-RELATED"/>
    <property type="match status" value="1"/>
</dbReference>
<evidence type="ECO:0000256" key="5">
    <source>
        <dbReference type="ARBA" id="ARBA00023034"/>
    </source>
</evidence>
<proteinExistence type="inferred from homology"/>
<dbReference type="EMBL" id="CP133619">
    <property type="protein sequence ID" value="WMV43653.1"/>
    <property type="molecule type" value="Genomic_DNA"/>
</dbReference>
<name>A0AAF0ZN29_SOLVR</name>
<evidence type="ECO:0000256" key="1">
    <source>
        <dbReference type="ARBA" id="ARBA00004323"/>
    </source>
</evidence>
<evidence type="ECO:0000256" key="3">
    <source>
        <dbReference type="ARBA" id="ARBA00022676"/>
    </source>
</evidence>
<protein>
    <recommendedName>
        <fullName evidence="6">Exostosin GT47 domain-containing protein</fullName>
    </recommendedName>
</protein>
<dbReference type="InterPro" id="IPR040911">
    <property type="entry name" value="Exostosin_GT47"/>
</dbReference>
<dbReference type="PANTHER" id="PTHR11062">
    <property type="entry name" value="EXOSTOSIN HEPARAN SULFATE GLYCOSYLTRANSFERASE -RELATED"/>
    <property type="match status" value="1"/>
</dbReference>
<gene>
    <name evidence="7" type="ORF">MTR67_037038</name>
</gene>
<dbReference type="InterPro" id="IPR004263">
    <property type="entry name" value="Exostosin"/>
</dbReference>
<dbReference type="GO" id="GO:0016757">
    <property type="term" value="F:glycosyltransferase activity"/>
    <property type="evidence" value="ECO:0007669"/>
    <property type="project" value="UniProtKB-KW"/>
</dbReference>
<keyword evidence="3" id="KW-0808">Transferase</keyword>
<dbReference type="Proteomes" id="UP001234989">
    <property type="component" value="Chromosome 8"/>
</dbReference>
<keyword evidence="8" id="KW-1185">Reference proteome</keyword>
<evidence type="ECO:0000313" key="7">
    <source>
        <dbReference type="EMBL" id="WMV43653.1"/>
    </source>
</evidence>
<feature type="domain" description="Exostosin GT47" evidence="6">
    <location>
        <begin position="308"/>
        <end position="602"/>
    </location>
</feature>
<dbReference type="AlphaFoldDB" id="A0AAF0ZN29"/>
<dbReference type="Pfam" id="PF03016">
    <property type="entry name" value="Exostosin_GT47"/>
    <property type="match status" value="1"/>
</dbReference>
<keyword evidence="3" id="KW-0328">Glycosyltransferase</keyword>
<reference evidence="7" key="1">
    <citation type="submission" date="2023-08" db="EMBL/GenBank/DDBJ databases">
        <title>A de novo genome assembly of Solanum verrucosum Schlechtendal, a Mexican diploid species geographically isolated from the other diploid A-genome species in potato relatives.</title>
        <authorList>
            <person name="Hosaka K."/>
        </authorList>
    </citation>
    <scope>NUCLEOTIDE SEQUENCE</scope>
    <source>
        <tissue evidence="7">Young leaves</tissue>
    </source>
</reference>
<evidence type="ECO:0000256" key="4">
    <source>
        <dbReference type="ARBA" id="ARBA00022968"/>
    </source>
</evidence>
<accession>A0AAF0ZN29</accession>
<keyword evidence="4" id="KW-0812">Transmembrane</keyword>
<comment type="subcellular location">
    <subcellularLocation>
        <location evidence="1">Golgi apparatus membrane</location>
        <topology evidence="1">Single-pass type II membrane protein</topology>
    </subcellularLocation>
</comment>
<sequence length="672" mass="76793">MFVTGDYDLSLSLKYKEPVKAVFKETIFGHDHTFKTQVYEPHHLCYTQKDTMMDLSWKELDGAYFSKGGQQGNQVAFGNFTRSPMSVDQKRICSIPKQVMFPGFQQRHSNPQICPTHYLDHIDRGNLNKRHGFFNSLENSITKNHYYHGGVAHHSEEVNLSLSIGRNNMKTTVSTKTFDHIIDLEESDDTRDSNAGLNPQSPMDSTRVSYSGYKCDYQCTHSFTNNTTDNWFDGTTGNYFVPNDSTSCLEQNPLAEGAEQCEKTLLSRDISGKGKVLFSDERAFLDLNKSIFDDPSLASNHGLGQKTHNKSHSWYRTDPFMLELVFHRRMLEYPCLTSDPTHANAIYVPYYGGLDSLKYLYGPEVNSSFQHGLDLYDFLVHVDSPNIWSRNYGHDHFMVMARPAWDFNQPLNSDPLYFGTSFLELPEFYNVTALTHESRAYPWQEQAIPYPTSFHPPNLAFFESWVNRLRRSRRTTLMLFAGGGGISANPNVRRSIRLECENATSMSANGTGYEKLCEFVDCSNGICQHDPIRFMKPMLQASFCLQPPGDTPTRRSTFDGILTGCIPVFFEDLSAKKQYGWHLPEEKYEEFSMSIPKEDVVFKGLSIVDVLTSIPRAQVRRMREKVLEMLPRVMYRKQGSSLGLRSKKDAFDIAIEGTLERIKSRLQEVAAQ</sequence>
<evidence type="ECO:0000259" key="6">
    <source>
        <dbReference type="Pfam" id="PF03016"/>
    </source>
</evidence>
<keyword evidence="4" id="KW-0735">Signal-anchor</keyword>
<comment type="similarity">
    <text evidence="2">Belongs to the glycosyltransferase 47 family.</text>
</comment>
<evidence type="ECO:0000256" key="2">
    <source>
        <dbReference type="ARBA" id="ARBA00010271"/>
    </source>
</evidence>